<gene>
    <name evidence="3" type="ORF">ADICEAN_03074</name>
</gene>
<dbReference type="GO" id="GO:0030246">
    <property type="term" value="F:carbohydrate binding"/>
    <property type="evidence" value="ECO:0007669"/>
    <property type="project" value="InterPro"/>
</dbReference>
<feature type="domain" description="Carbohydrate-binding" evidence="1">
    <location>
        <begin position="31"/>
        <end position="186"/>
    </location>
</feature>
<sequence length="829" mass="95022">MLTFTAKAQDARLRAERRAMSASKLSEKPKIDGEGNDAAWLEIPAFSDPFTQLAPQNLAPSKQPTSIKIGYTDYALYVLAVMHDPAPHSIARELGLRDDFGRVADRFGIVLDTYNKGQNAFYFAVTSAGVQLDLYITPTSEDTSWDAVWNSEVQLTEQGWVAEMEIPWSALRFAKRPEQLWGVNFMRVIRSINEESFWNPVDASVSGLVNQSGLLRGINDIDPPLRLQFFPYVSAIAGYDRGSGSTSTNLGGGMDLKWGISESFTLDMALVPDFSQVQSDNQVLNLSPFEVQFAENRPFFTEGTELFNKRSLFYSRRVGHVFGTFRPEVSDTATVLSRPNATRLINATKLSGRTHKGLGVGLFNAVTNAAFLEVQDTLRLPGTETYSLRRRELMIDPVTNFNVAVLDQNLPNNSNIALINTNVSRANGGRDANVSGAELRLRDKHNRYQFEGFGALSYVWQNLQPCTDFRQRTDGHRYFLSFGKISGNFQYRLSRNVESDRYEINDMGILQAPNKRNTGLYLGYHVFKPFWIFNQLSNNLNLNYNRLYKPNTYTGFNGNVNVWMQFRNFWGMGAGYSRKILPEHDYFEPRVAGYFFTRQPSYHGWVYVESDNRKRLAVGAELWQFRRRVWDAHDWGLYLGPRYRINNFISIFGALNYSTNINERGFVNRLYTTTTGGSRELQHIVFGNRTIQTVEPSARLNITFNNKMGLNIRARYYWSRVRYADEFYYLQKNGSLLATEAYKGDQDGDGLIDHNVNFNSFNLDFFYSWQIAPGSFLQFGWKDAAYDFSSDARHNFSENMERFWSKPHTHTLSLKLTYFLDYLMIRNAL</sequence>
<evidence type="ECO:0000313" key="3">
    <source>
        <dbReference type="EMBL" id="EMR01783.1"/>
    </source>
</evidence>
<dbReference type="eggNOG" id="COG2091">
    <property type="taxonomic scope" value="Bacteria"/>
</dbReference>
<feature type="domain" description="DUF5916" evidence="2">
    <location>
        <begin position="223"/>
        <end position="828"/>
    </location>
</feature>
<dbReference type="CDD" id="cd09618">
    <property type="entry name" value="CBM9_like_2"/>
    <property type="match status" value="1"/>
</dbReference>
<dbReference type="InterPro" id="IPR010502">
    <property type="entry name" value="Carb-bd_dom_fam9"/>
</dbReference>
<evidence type="ECO:0000313" key="4">
    <source>
        <dbReference type="Proteomes" id="UP000011910"/>
    </source>
</evidence>
<dbReference type="Gene3D" id="2.60.40.1190">
    <property type="match status" value="1"/>
</dbReference>
<dbReference type="InterPro" id="IPR045670">
    <property type="entry name" value="DUF5916"/>
</dbReference>
<proteinExistence type="predicted"/>
<dbReference type="GO" id="GO:0016052">
    <property type="term" value="P:carbohydrate catabolic process"/>
    <property type="evidence" value="ECO:0007669"/>
    <property type="project" value="InterPro"/>
</dbReference>
<evidence type="ECO:0000259" key="1">
    <source>
        <dbReference type="Pfam" id="PF06452"/>
    </source>
</evidence>
<dbReference type="AlphaFoldDB" id="M7MZE3"/>
<comment type="caution">
    <text evidence="3">The sequence shown here is derived from an EMBL/GenBank/DDBJ whole genome shotgun (WGS) entry which is preliminary data.</text>
</comment>
<dbReference type="EMBL" id="AODQ01000090">
    <property type="protein sequence ID" value="EMR01783.1"/>
    <property type="molecule type" value="Genomic_DNA"/>
</dbReference>
<dbReference type="Pfam" id="PF19313">
    <property type="entry name" value="DUF5916"/>
    <property type="match status" value="1"/>
</dbReference>
<accession>M7MZE3</accession>
<dbReference type="Pfam" id="PF06452">
    <property type="entry name" value="CBM9_1"/>
    <property type="match status" value="1"/>
</dbReference>
<keyword evidence="4" id="KW-1185">Reference proteome</keyword>
<dbReference type="GO" id="GO:0004553">
    <property type="term" value="F:hydrolase activity, hydrolyzing O-glycosyl compounds"/>
    <property type="evidence" value="ECO:0007669"/>
    <property type="project" value="InterPro"/>
</dbReference>
<dbReference type="STRING" id="1279009.ADICEAN_03074"/>
<reference evidence="3 4" key="1">
    <citation type="journal article" date="2013" name="Genome Announc.">
        <title>Draft Genome Sequence of Cesiribacter andamanensis Strain AMV16T, Isolated from a Soil Sample from a Mud Volcano in the Andaman Islands, India.</title>
        <authorList>
            <person name="Shivaji S."/>
            <person name="Ara S."/>
            <person name="Begum Z."/>
            <person name="Srinivas T.N."/>
            <person name="Singh A."/>
            <person name="Kumar Pinnaka A."/>
        </authorList>
    </citation>
    <scope>NUCLEOTIDE SEQUENCE [LARGE SCALE GENOMIC DNA]</scope>
    <source>
        <strain evidence="3 4">AMV16</strain>
    </source>
</reference>
<dbReference type="Proteomes" id="UP000011910">
    <property type="component" value="Unassembled WGS sequence"/>
</dbReference>
<evidence type="ECO:0000259" key="2">
    <source>
        <dbReference type="Pfam" id="PF19313"/>
    </source>
</evidence>
<name>M7MZE3_9BACT</name>
<dbReference type="SUPFAM" id="SSF49344">
    <property type="entry name" value="CBD9-like"/>
    <property type="match status" value="1"/>
</dbReference>
<dbReference type="PATRIC" id="fig|1279009.4.peg.3121"/>
<protein>
    <submittedName>
        <fullName evidence="3">Uncharacterized protein</fullName>
    </submittedName>
</protein>
<organism evidence="3 4">
    <name type="scientific">Cesiribacter andamanensis AMV16</name>
    <dbReference type="NCBI Taxonomy" id="1279009"/>
    <lineage>
        <taxon>Bacteria</taxon>
        <taxon>Pseudomonadati</taxon>
        <taxon>Bacteroidota</taxon>
        <taxon>Cytophagia</taxon>
        <taxon>Cytophagales</taxon>
        <taxon>Cesiribacteraceae</taxon>
        <taxon>Cesiribacter</taxon>
    </lineage>
</organism>
<dbReference type="RefSeq" id="WP_009196460.1">
    <property type="nucleotide sequence ID" value="NZ_AODQ01000090.1"/>
</dbReference>